<evidence type="ECO:0000256" key="3">
    <source>
        <dbReference type="ARBA" id="ARBA00022741"/>
    </source>
</evidence>
<dbReference type="PANTHER" id="PTHR47981:SF20">
    <property type="entry name" value="RAS-RELATED PROTEIN RAB-7A"/>
    <property type="match status" value="1"/>
</dbReference>
<comment type="subcellular location">
    <subcellularLocation>
        <location evidence="1">Host cell membrane</location>
        <topology evidence="1">Lipid-anchor</topology>
        <orientation evidence="1">Cytoplasmic side</orientation>
    </subcellularLocation>
</comment>
<dbReference type="InterPro" id="IPR027417">
    <property type="entry name" value="P-loop_NTPase"/>
</dbReference>
<keyword evidence="3" id="KW-0547">Nucleotide-binding</keyword>
<evidence type="ECO:0000256" key="4">
    <source>
        <dbReference type="ARBA" id="ARBA00023134"/>
    </source>
</evidence>
<dbReference type="InterPro" id="IPR005225">
    <property type="entry name" value="Small_GTP-bd"/>
</dbReference>
<sequence>MENCKCKILFLGAPQVGKTSFIRKYMHNMFPTIYRETRGIDYAEKNIIIENSDVFVEFWDVAGKELTGLYNRIYYKGANAAIIFFDITNKDSFEIAKKWKEDIQKKYIDIPLILVANKSDNPPEQHVFSESELKLFSDREGFLACFSISVKCDDIKLVVEFVVLHYLLHLSQQTNKINCLKITNKRTNIKSKCY</sequence>
<dbReference type="PRINTS" id="PR00449">
    <property type="entry name" value="RASTRNSFRMNG"/>
</dbReference>
<evidence type="ECO:0000256" key="2">
    <source>
        <dbReference type="ARBA" id="ARBA00006270"/>
    </source>
</evidence>
<evidence type="ECO:0000256" key="1">
    <source>
        <dbReference type="ARBA" id="ARBA00004112"/>
    </source>
</evidence>
<accession>A0A6N1NVC3</accession>
<organism evidence="5">
    <name type="scientific">Tupanvirus soda lake</name>
    <dbReference type="NCBI Taxonomy" id="2126985"/>
    <lineage>
        <taxon>Viruses</taxon>
        <taxon>Varidnaviria</taxon>
        <taxon>Bamfordvirae</taxon>
        <taxon>Nucleocytoviricota</taxon>
        <taxon>Megaviricetes</taxon>
        <taxon>Imitervirales</taxon>
        <taxon>Mimiviridae</taxon>
        <taxon>Megamimivirinae</taxon>
        <taxon>Tupanvirus</taxon>
        <taxon>Tupanvirus salinum</taxon>
    </lineage>
</organism>
<dbReference type="PANTHER" id="PTHR47981">
    <property type="entry name" value="RAB FAMILY"/>
    <property type="match status" value="1"/>
</dbReference>
<evidence type="ECO:0000313" key="5">
    <source>
        <dbReference type="EMBL" id="QKU35416.1"/>
    </source>
</evidence>
<dbReference type="InterPro" id="IPR001806">
    <property type="entry name" value="Small_GTPase"/>
</dbReference>
<dbReference type="PROSITE" id="PS51419">
    <property type="entry name" value="RAB"/>
    <property type="match status" value="1"/>
</dbReference>
<dbReference type="GO" id="GO:0003924">
    <property type="term" value="F:GTPase activity"/>
    <property type="evidence" value="ECO:0007669"/>
    <property type="project" value="InterPro"/>
</dbReference>
<dbReference type="Pfam" id="PF00071">
    <property type="entry name" value="Ras"/>
    <property type="match status" value="1"/>
</dbReference>
<dbReference type="RefSeq" id="YP_010782080.1">
    <property type="nucleotide sequence ID" value="NC_075039.1"/>
</dbReference>
<dbReference type="NCBIfam" id="TIGR00231">
    <property type="entry name" value="small_GTP"/>
    <property type="match status" value="1"/>
</dbReference>
<name>A0A6N1NVC3_9VIRU</name>
<dbReference type="GO" id="GO:0020002">
    <property type="term" value="C:host cell plasma membrane"/>
    <property type="evidence" value="ECO:0007669"/>
    <property type="project" value="UniProtKB-SubCell"/>
</dbReference>
<protein>
    <submittedName>
        <fullName evidence="5">Rab family GTPase</fullName>
    </submittedName>
</protein>
<reference evidence="5" key="2">
    <citation type="journal article" date="2018" name="Nat. Commun.">
        <title>Tailed giant Tupanvirus possesses the most complete translational apparatus of the known virosphere.</title>
        <authorList>
            <person name="Abrahao J."/>
            <person name="Silva L."/>
            <person name="Silva L.S."/>
            <person name="Khalil J.Y.B."/>
            <person name="Rodrigues R."/>
            <person name="Arantes T."/>
            <person name="Assis F."/>
            <person name="Boratto P."/>
            <person name="Andrade M."/>
            <person name="Kroon E.G."/>
            <person name="Ribeiro B."/>
            <person name="Bergier I."/>
            <person name="Seligmann H."/>
            <person name="Ghigo E."/>
            <person name="Colson P."/>
            <person name="Levasseur A."/>
            <person name="Kroemer G."/>
            <person name="Raoult D."/>
            <person name="La Scola B."/>
        </authorList>
    </citation>
    <scope>NUCLEOTIDE SEQUENCE [LARGE SCALE GENOMIC DNA]</scope>
    <source>
        <strain evidence="5">Soda lake</strain>
    </source>
</reference>
<dbReference type="Gene3D" id="3.40.50.300">
    <property type="entry name" value="P-loop containing nucleotide triphosphate hydrolases"/>
    <property type="match status" value="1"/>
</dbReference>
<comment type="similarity">
    <text evidence="2">Belongs to the small GTPase superfamily. Rab family.</text>
</comment>
<dbReference type="SMART" id="SM00175">
    <property type="entry name" value="RAB"/>
    <property type="match status" value="1"/>
</dbReference>
<dbReference type="EMBL" id="KY523104">
    <property type="protein sequence ID" value="QKU35416.1"/>
    <property type="molecule type" value="Genomic_DNA"/>
</dbReference>
<reference evidence="5" key="1">
    <citation type="submission" date="2017-01" db="EMBL/GenBank/DDBJ databases">
        <authorList>
            <person name="Assis F.L."/>
            <person name="Abrahao J.S."/>
            <person name="Silva L."/>
            <person name="Khalil J.B."/>
            <person name="Rodrigues R."/>
            <person name="Silva L.S."/>
            <person name="Arantes T."/>
            <person name="Boratto P."/>
            <person name="Andrade M."/>
            <person name="Kroon E.G."/>
            <person name="Ribeiro B."/>
            <person name="Bergier I."/>
            <person name="Seligmann H."/>
            <person name="Ghigo E."/>
            <person name="Colson P."/>
            <person name="Levasseur A."/>
            <person name="Raoult D."/>
            <person name="Scola B.L."/>
        </authorList>
    </citation>
    <scope>NUCLEOTIDE SEQUENCE</scope>
    <source>
        <strain evidence="5">Soda lake</strain>
    </source>
</reference>
<dbReference type="GO" id="GO:0005525">
    <property type="term" value="F:GTP binding"/>
    <property type="evidence" value="ECO:0007669"/>
    <property type="project" value="UniProtKB-KW"/>
</dbReference>
<dbReference type="SUPFAM" id="SSF52540">
    <property type="entry name" value="P-loop containing nucleoside triphosphate hydrolases"/>
    <property type="match status" value="1"/>
</dbReference>
<dbReference type="SMART" id="SM00173">
    <property type="entry name" value="RAS"/>
    <property type="match status" value="1"/>
</dbReference>
<dbReference type="KEGG" id="vg:80518844"/>
<keyword evidence="4" id="KW-0342">GTP-binding</keyword>
<proteinExistence type="inferred from homology"/>
<dbReference type="GeneID" id="80518844"/>
<dbReference type="SMART" id="SM00174">
    <property type="entry name" value="RHO"/>
    <property type="match status" value="1"/>
</dbReference>